<dbReference type="AlphaFoldDB" id="A0AAW2P2Q7"/>
<name>A0AAW2P2Q7_SESRA</name>
<dbReference type="EMBL" id="JACGWJ010000018">
    <property type="protein sequence ID" value="KAL0350144.1"/>
    <property type="molecule type" value="Genomic_DNA"/>
</dbReference>
<protein>
    <submittedName>
        <fullName evidence="1">Uncharacterized protein</fullName>
    </submittedName>
</protein>
<proteinExistence type="predicted"/>
<sequence>MSYIYEAIDRAKEVIVASFSNIEEKYKDVFALIDAIWNVQLHRPLHAAGYYLKLEFYNANPNVEQDEEVM</sequence>
<reference evidence="1" key="1">
    <citation type="submission" date="2020-06" db="EMBL/GenBank/DDBJ databases">
        <authorList>
            <person name="Li T."/>
            <person name="Hu X."/>
            <person name="Zhang T."/>
            <person name="Song X."/>
            <person name="Zhang H."/>
            <person name="Dai N."/>
            <person name="Sheng W."/>
            <person name="Hou X."/>
            <person name="Wei L."/>
        </authorList>
    </citation>
    <scope>NUCLEOTIDE SEQUENCE</scope>
    <source>
        <strain evidence="1">G02</strain>
        <tissue evidence="1">Leaf</tissue>
    </source>
</reference>
<gene>
    <name evidence="1" type="ORF">Sradi_4163600</name>
</gene>
<reference evidence="1" key="2">
    <citation type="journal article" date="2024" name="Plant">
        <title>Genomic evolution and insights into agronomic trait innovations of Sesamum species.</title>
        <authorList>
            <person name="Miao H."/>
            <person name="Wang L."/>
            <person name="Qu L."/>
            <person name="Liu H."/>
            <person name="Sun Y."/>
            <person name="Le M."/>
            <person name="Wang Q."/>
            <person name="Wei S."/>
            <person name="Zheng Y."/>
            <person name="Lin W."/>
            <person name="Duan Y."/>
            <person name="Cao H."/>
            <person name="Xiong S."/>
            <person name="Wang X."/>
            <person name="Wei L."/>
            <person name="Li C."/>
            <person name="Ma Q."/>
            <person name="Ju M."/>
            <person name="Zhao R."/>
            <person name="Li G."/>
            <person name="Mu C."/>
            <person name="Tian Q."/>
            <person name="Mei H."/>
            <person name="Zhang T."/>
            <person name="Gao T."/>
            <person name="Zhang H."/>
        </authorList>
    </citation>
    <scope>NUCLEOTIDE SEQUENCE</scope>
    <source>
        <strain evidence="1">G02</strain>
    </source>
</reference>
<comment type="caution">
    <text evidence="1">The sequence shown here is derived from an EMBL/GenBank/DDBJ whole genome shotgun (WGS) entry which is preliminary data.</text>
</comment>
<accession>A0AAW2P2Q7</accession>
<evidence type="ECO:0000313" key="1">
    <source>
        <dbReference type="EMBL" id="KAL0350144.1"/>
    </source>
</evidence>
<organism evidence="1">
    <name type="scientific">Sesamum radiatum</name>
    <name type="common">Black benniseed</name>
    <dbReference type="NCBI Taxonomy" id="300843"/>
    <lineage>
        <taxon>Eukaryota</taxon>
        <taxon>Viridiplantae</taxon>
        <taxon>Streptophyta</taxon>
        <taxon>Embryophyta</taxon>
        <taxon>Tracheophyta</taxon>
        <taxon>Spermatophyta</taxon>
        <taxon>Magnoliopsida</taxon>
        <taxon>eudicotyledons</taxon>
        <taxon>Gunneridae</taxon>
        <taxon>Pentapetalae</taxon>
        <taxon>asterids</taxon>
        <taxon>lamiids</taxon>
        <taxon>Lamiales</taxon>
        <taxon>Pedaliaceae</taxon>
        <taxon>Sesamum</taxon>
    </lineage>
</organism>